<accession>A0A4C1Z167</accession>
<dbReference type="EMBL" id="BGZK01001458">
    <property type="protein sequence ID" value="GBP80345.1"/>
    <property type="molecule type" value="Genomic_DNA"/>
</dbReference>
<name>A0A4C1Z167_EUMVA</name>
<reference evidence="1 2" key="1">
    <citation type="journal article" date="2019" name="Commun. Biol.">
        <title>The bagworm genome reveals a unique fibroin gene that provides high tensile strength.</title>
        <authorList>
            <person name="Kono N."/>
            <person name="Nakamura H."/>
            <person name="Ohtoshi R."/>
            <person name="Tomita M."/>
            <person name="Numata K."/>
            <person name="Arakawa K."/>
        </authorList>
    </citation>
    <scope>NUCLEOTIDE SEQUENCE [LARGE SCALE GENOMIC DNA]</scope>
</reference>
<comment type="caution">
    <text evidence="1">The sequence shown here is derived from an EMBL/GenBank/DDBJ whole genome shotgun (WGS) entry which is preliminary data.</text>
</comment>
<proteinExistence type="predicted"/>
<gene>
    <name evidence="1" type="ORF">EVAR_54733_1</name>
</gene>
<dbReference type="Proteomes" id="UP000299102">
    <property type="component" value="Unassembled WGS sequence"/>
</dbReference>
<sequence>MVSRRSKRLKKCQASGGIRVSPVMIDVINTGISARPVYRVTHPTRCQVSTRTRTYREPFATGSLRARADPAVVGFLRTMRYALRRDGNDRTVTSRRSEPSTVRTRRLPVSNAMHLTTEPPPLAAFINALPKRVLSEDKIMYYYYVVTLRLKPLFGGDFSGGVLDAVRGSRNIRSSARRADILYLIKPSAYAPQGGRKLSGNRVRVLVVPEMEAALRPALSVRVHRAGNLGTLIYLACARGEVSRRTARRPRHDRRCITPARLFSELILTTYLLLILDTPGFGNPSVTRHAADTPALCTNKRNLERYRSSSAQRQRYTYEHRASVRRHLVSQFGGDCVEQCAVVAH</sequence>
<evidence type="ECO:0000313" key="1">
    <source>
        <dbReference type="EMBL" id="GBP80345.1"/>
    </source>
</evidence>
<evidence type="ECO:0000313" key="2">
    <source>
        <dbReference type="Proteomes" id="UP000299102"/>
    </source>
</evidence>
<keyword evidence="2" id="KW-1185">Reference proteome</keyword>
<dbReference type="AlphaFoldDB" id="A0A4C1Z167"/>
<organism evidence="1 2">
    <name type="scientific">Eumeta variegata</name>
    <name type="common">Bagworm moth</name>
    <name type="synonym">Eumeta japonica</name>
    <dbReference type="NCBI Taxonomy" id="151549"/>
    <lineage>
        <taxon>Eukaryota</taxon>
        <taxon>Metazoa</taxon>
        <taxon>Ecdysozoa</taxon>
        <taxon>Arthropoda</taxon>
        <taxon>Hexapoda</taxon>
        <taxon>Insecta</taxon>
        <taxon>Pterygota</taxon>
        <taxon>Neoptera</taxon>
        <taxon>Endopterygota</taxon>
        <taxon>Lepidoptera</taxon>
        <taxon>Glossata</taxon>
        <taxon>Ditrysia</taxon>
        <taxon>Tineoidea</taxon>
        <taxon>Psychidae</taxon>
        <taxon>Oiketicinae</taxon>
        <taxon>Eumeta</taxon>
    </lineage>
</organism>
<protein>
    <submittedName>
        <fullName evidence="1">Uncharacterized protein</fullName>
    </submittedName>
</protein>